<feature type="domain" description="DNA topoisomerase I catalytic core eukaryotic-type" evidence="7">
    <location>
        <begin position="85"/>
        <end position="293"/>
    </location>
</feature>
<evidence type="ECO:0000256" key="5">
    <source>
        <dbReference type="ARBA" id="ARBA00023125"/>
    </source>
</evidence>
<evidence type="ECO:0000259" key="7">
    <source>
        <dbReference type="Pfam" id="PF01028"/>
    </source>
</evidence>
<name>A0ABU8EBJ2_9ACTN</name>
<keyword evidence="10" id="KW-1185">Reference proteome</keyword>
<dbReference type="Gene3D" id="3.30.66.10">
    <property type="entry name" value="DNA topoisomerase I domain"/>
    <property type="match status" value="1"/>
</dbReference>
<dbReference type="Proteomes" id="UP001373496">
    <property type="component" value="Unassembled WGS sequence"/>
</dbReference>
<dbReference type="PROSITE" id="PS52038">
    <property type="entry name" value="TOPO_IB_2"/>
    <property type="match status" value="1"/>
</dbReference>
<dbReference type="Gene3D" id="3.90.15.10">
    <property type="entry name" value="Topoisomerase I, Chain A, domain 3"/>
    <property type="match status" value="1"/>
</dbReference>
<dbReference type="EC" id="5.6.2.1" evidence="3"/>
<dbReference type="InterPro" id="IPR001631">
    <property type="entry name" value="TopoI"/>
</dbReference>
<sequence length="340" mass="38020">MNSTGMRLRRSDVGAPGWTRRRAGRGWTYRDEHGSVIRDDRRARVEALAIPPAWRDVWICPWPHGHIQATGVDAAGRRQYRYHDQWRVQRDAAKHERVLEISHHLPDVRDEVAAALRRRGLGRERVLAAAVRLLDLGAFRVGSDQYTEDNGTYGLATLRRDHVDVRGRTVAFCYLAKGGKQREIEVADAPTATVVQQLLDRPGSTGEELLAWQNPDGSWRDVHSDDVNAYLREVSGAEITAKDFRTWTATVLMAVLLAEQADAASASRRTKAVREAYRTVSDQLGNTPAVCRQSYVDPRVVDRFEHGETIAVALAEAAGAADDRERQRTLEAAVCRLLSA</sequence>
<dbReference type="InterPro" id="IPR013500">
    <property type="entry name" value="TopoI_cat_euk"/>
</dbReference>
<dbReference type="InterPro" id="IPR014711">
    <property type="entry name" value="TopoI_cat_a-hlx-sub_euk"/>
</dbReference>
<dbReference type="SUPFAM" id="SSF55869">
    <property type="entry name" value="DNA topoisomerase I domain"/>
    <property type="match status" value="1"/>
</dbReference>
<dbReference type="Gene3D" id="1.10.132.120">
    <property type="match status" value="1"/>
</dbReference>
<comment type="similarity">
    <text evidence="2">Belongs to the type IB topoisomerase family.</text>
</comment>
<proteinExistence type="inferred from homology"/>
<evidence type="ECO:0000256" key="6">
    <source>
        <dbReference type="ARBA" id="ARBA00023235"/>
    </source>
</evidence>
<protein>
    <recommendedName>
        <fullName evidence="3">DNA topoisomerase</fullName>
        <ecNumber evidence="3">5.6.2.1</ecNumber>
    </recommendedName>
</protein>
<keyword evidence="4" id="KW-0799">Topoisomerase</keyword>
<keyword evidence="6" id="KW-0413">Isomerase</keyword>
<evidence type="ECO:0000256" key="4">
    <source>
        <dbReference type="ARBA" id="ARBA00023029"/>
    </source>
</evidence>
<evidence type="ECO:0000313" key="10">
    <source>
        <dbReference type="Proteomes" id="UP001373496"/>
    </source>
</evidence>
<organism evidence="9 10">
    <name type="scientific">Klenkia terrae</name>
    <dbReference type="NCBI Taxonomy" id="1052259"/>
    <lineage>
        <taxon>Bacteria</taxon>
        <taxon>Bacillati</taxon>
        <taxon>Actinomycetota</taxon>
        <taxon>Actinomycetes</taxon>
        <taxon>Geodermatophilales</taxon>
        <taxon>Geodermatophilaceae</taxon>
        <taxon>Klenkia</taxon>
    </lineage>
</organism>
<comment type="catalytic activity">
    <reaction evidence="1">
        <text>ATP-independent breakage of single-stranded DNA, followed by passage and rejoining.</text>
        <dbReference type="EC" id="5.6.2.1"/>
    </reaction>
</comment>
<feature type="domain" description="DNA topoisomerase IB N-terminal" evidence="8">
    <location>
        <begin position="26"/>
        <end position="73"/>
    </location>
</feature>
<gene>
    <name evidence="9" type="ORF">UXQ13_21180</name>
</gene>
<evidence type="ECO:0000313" key="9">
    <source>
        <dbReference type="EMBL" id="MEI4280997.1"/>
    </source>
</evidence>
<dbReference type="SUPFAM" id="SSF56349">
    <property type="entry name" value="DNA breaking-rejoining enzymes"/>
    <property type="match status" value="1"/>
</dbReference>
<dbReference type="Pfam" id="PF21338">
    <property type="entry name" value="Top1B_N_bact"/>
    <property type="match status" value="1"/>
</dbReference>
<dbReference type="InterPro" id="IPR011010">
    <property type="entry name" value="DNA_brk_join_enz"/>
</dbReference>
<reference evidence="9 10" key="1">
    <citation type="submission" date="2024-03" db="EMBL/GenBank/DDBJ databases">
        <title>Draft genome sequence of Klenkia terrae.</title>
        <authorList>
            <person name="Duangmal K."/>
            <person name="Chantavorakit T."/>
        </authorList>
    </citation>
    <scope>NUCLEOTIDE SEQUENCE [LARGE SCALE GENOMIC DNA]</scope>
    <source>
        <strain evidence="9 10">JCM 17786</strain>
    </source>
</reference>
<dbReference type="RefSeq" id="WP_225235472.1">
    <property type="nucleotide sequence ID" value="NZ_JBAPLV010000034.1"/>
</dbReference>
<evidence type="ECO:0000256" key="3">
    <source>
        <dbReference type="ARBA" id="ARBA00012891"/>
    </source>
</evidence>
<evidence type="ECO:0000256" key="2">
    <source>
        <dbReference type="ARBA" id="ARBA00006645"/>
    </source>
</evidence>
<evidence type="ECO:0000259" key="8">
    <source>
        <dbReference type="Pfam" id="PF21338"/>
    </source>
</evidence>
<dbReference type="PRINTS" id="PR00416">
    <property type="entry name" value="EUTPISMRASEI"/>
</dbReference>
<dbReference type="InterPro" id="IPR049331">
    <property type="entry name" value="Top1B_N_bact"/>
</dbReference>
<accession>A0ABU8EBJ2</accession>
<comment type="caution">
    <text evidence="9">The sequence shown here is derived from an EMBL/GenBank/DDBJ whole genome shotgun (WGS) entry which is preliminary data.</text>
</comment>
<dbReference type="InterPro" id="IPR035447">
    <property type="entry name" value="DNA_topo_I_N_sf"/>
</dbReference>
<dbReference type="Pfam" id="PF01028">
    <property type="entry name" value="Topoisom_I"/>
    <property type="match status" value="1"/>
</dbReference>
<dbReference type="EMBL" id="JBAPLV010000034">
    <property type="protein sequence ID" value="MEI4280997.1"/>
    <property type="molecule type" value="Genomic_DNA"/>
</dbReference>
<keyword evidence="5" id="KW-0238">DNA-binding</keyword>
<evidence type="ECO:0000256" key="1">
    <source>
        <dbReference type="ARBA" id="ARBA00000213"/>
    </source>
</evidence>